<evidence type="ECO:0000313" key="16">
    <source>
        <dbReference type="EMBL" id="MEC6055215.1"/>
    </source>
</evidence>
<evidence type="ECO:0000256" key="3">
    <source>
        <dbReference type="ARBA" id="ARBA00022475"/>
    </source>
</evidence>
<evidence type="ECO:0000313" key="21">
    <source>
        <dbReference type="Proteomes" id="UP000234412"/>
    </source>
</evidence>
<keyword evidence="25" id="KW-1185">Reference proteome</keyword>
<dbReference type="KEGG" id="kvq:SP68_13360"/>
<comment type="subcellular location">
    <subcellularLocation>
        <location evidence="12">Cell inner membrane</location>
        <topology evidence="12">Multi-pass membrane protein</topology>
    </subcellularLocation>
    <subcellularLocation>
        <location evidence="1">Cell membrane</location>
        <topology evidence="1">Multi-pass membrane protein</topology>
    </subcellularLocation>
</comment>
<dbReference type="NCBIfam" id="NF011625">
    <property type="entry name" value="PRK15051.1"/>
    <property type="match status" value="1"/>
</dbReference>
<dbReference type="Gene3D" id="1.10.3730.20">
    <property type="match status" value="1"/>
</dbReference>
<keyword evidence="6 12" id="KW-0441">Lipid A biosynthesis</keyword>
<keyword evidence="2 12" id="KW-0813">Transport</keyword>
<dbReference type="InterPro" id="IPR037185">
    <property type="entry name" value="EmrE-like"/>
</dbReference>
<evidence type="ECO:0000313" key="18">
    <source>
        <dbReference type="EMBL" id="QNP25062.1"/>
    </source>
</evidence>
<keyword evidence="8 12" id="KW-0448">Lipopolysaccharide biosynthesis</keyword>
<keyword evidence="10 12" id="KW-0443">Lipid metabolism</keyword>
<keyword evidence="9 12" id="KW-1133">Transmembrane helix</keyword>
<comment type="similarity">
    <text evidence="12">Belongs to the ArnE family.</text>
</comment>
<dbReference type="EMBL" id="UKAS01000015">
    <property type="protein sequence ID" value="SXF97191.1"/>
    <property type="molecule type" value="Genomic_DNA"/>
</dbReference>
<reference evidence="16" key="9">
    <citation type="submission" date="2024-01" db="EMBL/GenBank/DDBJ databases">
        <authorList>
            <person name="Macesic N."/>
        </authorList>
    </citation>
    <scope>NUCLEOTIDE SEQUENCE</scope>
    <source>
        <strain evidence="16">CPO071</strain>
    </source>
</reference>
<dbReference type="Pfam" id="PF00892">
    <property type="entry name" value="EamA"/>
    <property type="match status" value="1"/>
</dbReference>
<feature type="transmembrane region" description="Helical" evidence="12">
    <location>
        <begin position="66"/>
        <end position="86"/>
    </location>
</feature>
<dbReference type="Proteomes" id="UP000516181">
    <property type="component" value="Chromosome"/>
</dbReference>
<evidence type="ECO:0000313" key="20">
    <source>
        <dbReference type="EMBL" id="SXF97191.1"/>
    </source>
</evidence>
<evidence type="ECO:0000313" key="15">
    <source>
        <dbReference type="EMBL" id="GKJ88993.1"/>
    </source>
</evidence>
<organism evidence="17 21">
    <name type="scientific">Klebsiella variicola</name>
    <dbReference type="NCBI Taxonomy" id="244366"/>
    <lineage>
        <taxon>Bacteria</taxon>
        <taxon>Pseudomonadati</taxon>
        <taxon>Pseudomonadota</taxon>
        <taxon>Gammaproteobacteria</taxon>
        <taxon>Enterobacterales</taxon>
        <taxon>Enterobacteriaceae</taxon>
        <taxon>Klebsiella/Raoultella group</taxon>
        <taxon>Klebsiella</taxon>
        <taxon>Klebsiella pneumoniae complex</taxon>
    </lineage>
</organism>
<evidence type="ECO:0000259" key="13">
    <source>
        <dbReference type="Pfam" id="PF00892"/>
    </source>
</evidence>
<reference evidence="17 21" key="1">
    <citation type="submission" date="2017-11" db="EMBL/GenBank/DDBJ databases">
        <authorList>
            <person name="Han C.G."/>
        </authorList>
    </citation>
    <scope>NUCLEOTIDE SEQUENCE [LARGE SCALE GENOMIC DNA]</scope>
    <source>
        <strain evidence="17 21">A8</strain>
    </source>
</reference>
<dbReference type="PANTHER" id="PTHR30561:SF23">
    <property type="entry name" value="4-AMINO-4-DEOXY-L-ARABINOSE-PHOSPHOUNDECAPRENOL FLIPPASE SUBUNIT ARNE-RELATED"/>
    <property type="match status" value="1"/>
</dbReference>
<evidence type="ECO:0000313" key="14">
    <source>
        <dbReference type="EMBL" id="CAH6159541.1"/>
    </source>
</evidence>
<dbReference type="Proteomes" id="UP000789617">
    <property type="component" value="Unassembled WGS sequence"/>
</dbReference>
<evidence type="ECO:0000256" key="5">
    <source>
        <dbReference type="ARBA" id="ARBA00022519"/>
    </source>
</evidence>
<evidence type="ECO:0000313" key="23">
    <source>
        <dbReference type="Proteomes" id="UP000258928"/>
    </source>
</evidence>
<dbReference type="Proteomes" id="UP001060507">
    <property type="component" value="Unassembled WGS sequence"/>
</dbReference>
<dbReference type="KEGG" id="kpe:KPK_0271"/>
<dbReference type="SUPFAM" id="SSF103481">
    <property type="entry name" value="Multidrug resistance efflux transporter EmrE"/>
    <property type="match status" value="1"/>
</dbReference>
<dbReference type="Proteomes" id="UP000258928">
    <property type="component" value="Unassembled WGS sequence"/>
</dbReference>
<dbReference type="FunFam" id="1.10.3730.20:FF:000002">
    <property type="entry name" value="Probable 4-amino-4-deoxy-L-arabinose-phosphoundecaprenol flippase subunit ArnE"/>
    <property type="match status" value="1"/>
</dbReference>
<keyword evidence="3 12" id="KW-1003">Cell membrane</keyword>
<dbReference type="KEGG" id="kpk:A593_09415"/>
<evidence type="ECO:0000313" key="19">
    <source>
        <dbReference type="EMBL" id="STS86875.1"/>
    </source>
</evidence>
<dbReference type="PANTHER" id="PTHR30561">
    <property type="entry name" value="SMR FAMILY PROTON-DEPENDENT DRUG EFFLUX TRANSPORTER SUGE"/>
    <property type="match status" value="1"/>
</dbReference>
<dbReference type="EMBL" id="CP060807">
    <property type="protein sequence ID" value="QNP25062.1"/>
    <property type="molecule type" value="Genomic_DNA"/>
</dbReference>
<evidence type="ECO:0000256" key="2">
    <source>
        <dbReference type="ARBA" id="ARBA00022448"/>
    </source>
</evidence>
<evidence type="ECO:0000256" key="4">
    <source>
        <dbReference type="ARBA" id="ARBA00022516"/>
    </source>
</evidence>
<comment type="function">
    <text evidence="12">Translocates 4-amino-4-deoxy-L-arabinose-phosphoundecaprenol (alpha-L-Ara4N-phosphoundecaprenol) from the cytoplasmic to the periplasmic side of the inner membrane.</text>
</comment>
<dbReference type="GO" id="GO:0005886">
    <property type="term" value="C:plasma membrane"/>
    <property type="evidence" value="ECO:0007669"/>
    <property type="project" value="UniProtKB-SubCell"/>
</dbReference>
<dbReference type="InterPro" id="IPR022883">
    <property type="entry name" value="Flippase_ArnE"/>
</dbReference>
<keyword evidence="5 12" id="KW-0997">Cell inner membrane</keyword>
<comment type="pathway">
    <text evidence="12">Bacterial outer membrane biogenesis; lipopolysaccharide biosynthesis.</text>
</comment>
<dbReference type="InterPro" id="IPR000620">
    <property type="entry name" value="EamA_dom"/>
</dbReference>
<feature type="domain" description="EamA" evidence="13">
    <location>
        <begin position="5"/>
        <end position="108"/>
    </location>
</feature>
<accession>A0A087FTX7</accession>
<dbReference type="Proteomes" id="UP001176846">
    <property type="component" value="Unassembled WGS sequence"/>
</dbReference>
<evidence type="ECO:0000313" key="22">
    <source>
        <dbReference type="Proteomes" id="UP000254545"/>
    </source>
</evidence>
<reference evidence="16" key="8">
    <citation type="journal article" date="2023" name="Nat. Commun.">
        <title>Genomic dissection of endemic carbapenem resistance reveals metallo-beta-lactamase dissemination through clonal, plasmid and integron transfer.</title>
        <authorList>
            <person name="Macesic N."/>
            <person name="Hawkey J."/>
            <person name="Vezina B."/>
            <person name="Wisniewski J.A."/>
            <person name="Cottingham H."/>
            <person name="Blakeway L.V."/>
            <person name="Harshegyi T."/>
            <person name="Pragastis K."/>
            <person name="Badoordeen G.Z."/>
            <person name="Dennison A."/>
            <person name="Spelman D.W."/>
            <person name="Jenney A.W.J."/>
            <person name="Peleg A.Y."/>
        </authorList>
    </citation>
    <scope>NUCLEOTIDE SEQUENCE</scope>
    <source>
        <strain evidence="16">CPO071</strain>
    </source>
</reference>
<dbReference type="UniPathway" id="UPA00030"/>
<dbReference type="GO" id="GO:0009245">
    <property type="term" value="P:lipid A biosynthetic process"/>
    <property type="evidence" value="ECO:0007669"/>
    <property type="project" value="UniProtKB-UniRule"/>
</dbReference>
<dbReference type="EMBL" id="UGKR01000003">
    <property type="protein sequence ID" value="STS86875.1"/>
    <property type="molecule type" value="Genomic_DNA"/>
</dbReference>
<reference evidence="14" key="7">
    <citation type="submission" date="2022-05" db="EMBL/GenBank/DDBJ databases">
        <authorList>
            <person name="Alioto T."/>
            <person name="Alioto T."/>
            <person name="Gomez Garrido J."/>
        </authorList>
    </citation>
    <scope>NUCLEOTIDE SEQUENCE</scope>
    <source>
        <strain evidence="14">0</strain>
    </source>
</reference>
<evidence type="ECO:0000256" key="1">
    <source>
        <dbReference type="ARBA" id="ARBA00004651"/>
    </source>
</evidence>
<dbReference type="Proteomes" id="UP000254545">
    <property type="component" value="Unassembled WGS sequence"/>
</dbReference>
<evidence type="ECO:0000256" key="11">
    <source>
        <dbReference type="ARBA" id="ARBA00023136"/>
    </source>
</evidence>
<reference evidence="17 21" key="2">
    <citation type="submission" date="2018-01" db="EMBL/GenBank/DDBJ databases">
        <title>Genomic study of Klebsiella pneumoniae.</title>
        <authorList>
            <person name="Yang Y."/>
            <person name="Bicalho R."/>
        </authorList>
    </citation>
    <scope>NUCLEOTIDE SEQUENCE [LARGE SCALE GENOMIC DNA]</scope>
    <source>
        <strain evidence="17 21">A8</strain>
    </source>
</reference>
<dbReference type="AlphaFoldDB" id="A0A087FTX7"/>
<dbReference type="Proteomes" id="UP000234412">
    <property type="component" value="Unassembled WGS sequence"/>
</dbReference>
<dbReference type="EMBL" id="PIDP01000035">
    <property type="protein sequence ID" value="PLM97496.1"/>
    <property type="molecule type" value="Genomic_DNA"/>
</dbReference>
<dbReference type="SMR" id="A0A087FTX7"/>
<name>A0A087FTX7_KLEVA</name>
<reference evidence="15" key="6">
    <citation type="journal article" date="2022" name="J. Appl. Microbiol.">
        <title>PCR-based ORF typing of Klebsiella pneumoniae for rapid identification of global clones and transmission events.</title>
        <authorList>
            <person name="Nonogaki R."/>
            <person name="Iijima A."/>
            <person name="Kawamura K."/>
            <person name="Kayama S."/>
            <person name="Sugai M."/>
            <person name="Yagi T."/>
            <person name="Arakawa Y."/>
            <person name="Doi Y."/>
            <person name="Suzuki M."/>
        </authorList>
    </citation>
    <scope>NUCLEOTIDE SEQUENCE</scope>
    <source>
        <strain evidence="15">NUKP-37</strain>
    </source>
</reference>
<evidence type="ECO:0000256" key="7">
    <source>
        <dbReference type="ARBA" id="ARBA00022692"/>
    </source>
</evidence>
<dbReference type="RefSeq" id="WP_008806956.1">
    <property type="nucleotide sequence ID" value="NC_011283.1"/>
</dbReference>
<evidence type="ECO:0000256" key="8">
    <source>
        <dbReference type="ARBA" id="ARBA00022985"/>
    </source>
</evidence>
<evidence type="ECO:0000313" key="17">
    <source>
        <dbReference type="EMBL" id="PLM97496.1"/>
    </source>
</evidence>
<dbReference type="EMBL" id="CAJOXS020000003">
    <property type="protein sequence ID" value="CAH6159541.1"/>
    <property type="molecule type" value="Genomic_DNA"/>
</dbReference>
<evidence type="ECO:0000256" key="6">
    <source>
        <dbReference type="ARBA" id="ARBA00022556"/>
    </source>
</evidence>
<comment type="subunit">
    <text evidence="12">Heterodimer of ArnE and ArnF.</text>
</comment>
<feature type="transmembrane region" description="Helical" evidence="12">
    <location>
        <begin position="92"/>
        <end position="110"/>
    </location>
</feature>
<evidence type="ECO:0000256" key="9">
    <source>
        <dbReference type="ARBA" id="ARBA00022989"/>
    </source>
</evidence>
<dbReference type="GO" id="GO:1901505">
    <property type="term" value="F:carbohydrate derivative transmembrane transporter activity"/>
    <property type="evidence" value="ECO:0007669"/>
    <property type="project" value="InterPro"/>
</dbReference>
<evidence type="ECO:0000313" key="25">
    <source>
        <dbReference type="Proteomes" id="UP000789617"/>
    </source>
</evidence>
<evidence type="ECO:0000256" key="10">
    <source>
        <dbReference type="ARBA" id="ARBA00023098"/>
    </source>
</evidence>
<dbReference type="HAMAP" id="MF_01869">
    <property type="entry name" value="Flippase_ArnE"/>
    <property type="match status" value="1"/>
</dbReference>
<protein>
    <recommendedName>
        <fullName evidence="12">Probable 4-amino-4-deoxy-L-arabinose-phosphoundecaprenol flippase subunit ArnE</fullName>
        <shortName evidence="12">L-Ara4N-phosphoundecaprenol flippase subunit ArnE</shortName>
    </recommendedName>
    <alternativeName>
        <fullName evidence="12">Undecaprenyl phosphate-aminoarabinose flippase subunit ArnE</fullName>
    </alternativeName>
</protein>
<reference evidence="20 23" key="4">
    <citation type="submission" date="2018-08" db="EMBL/GenBank/DDBJ databases">
        <authorList>
            <consortium name="Pathogen Informatics"/>
        </authorList>
    </citation>
    <scope>NUCLEOTIDE SEQUENCE [LARGE SCALE GENOMIC DNA]</scope>
    <source>
        <strain evidence="20 23">EuSCAPE_TR218</strain>
    </source>
</reference>
<keyword evidence="4 12" id="KW-0444">Lipid biosynthesis</keyword>
<reference evidence="18 24" key="5">
    <citation type="submission" date="2020-08" db="EMBL/GenBank/DDBJ databases">
        <title>Complete genome sequence of Klebsiella pneumoniae KP2757.</title>
        <authorList>
            <person name="Zhang X."/>
        </authorList>
    </citation>
    <scope>NUCLEOTIDE SEQUENCE [LARGE SCALE GENOMIC DNA]</scope>
    <source>
        <strain evidence="18 24">KP2757</strain>
    </source>
</reference>
<proteinExistence type="inferred from homology"/>
<gene>
    <name evidence="12 15" type="primary">arnE</name>
    <name evidence="14" type="ORF">AN2335V1_3623</name>
    <name evidence="17" type="ORF">CWN47_02655</name>
    <name evidence="18" type="ORF">IAP99_01415</name>
    <name evidence="19" type="ORF">NCTC9177_00646</name>
    <name evidence="15" type="ORF">NUKP37_13560</name>
    <name evidence="16" type="ORF">QAB22_001335</name>
    <name evidence="20" type="ORF">SAMEA3729809_04145</name>
</gene>
<dbReference type="EMBL" id="JARTTN020000001">
    <property type="protein sequence ID" value="MEC6055215.1"/>
    <property type="molecule type" value="Genomic_DNA"/>
</dbReference>
<keyword evidence="11 12" id="KW-0472">Membrane</keyword>
<reference evidence="19 22" key="3">
    <citation type="submission" date="2018-06" db="EMBL/GenBank/DDBJ databases">
        <authorList>
            <consortium name="Pathogen Informatics"/>
            <person name="Doyle S."/>
        </authorList>
    </citation>
    <scope>NUCLEOTIDE SEQUENCE [LARGE SCALE GENOMIC DNA]</scope>
    <source>
        <strain evidence="19 22">NCTC9177</strain>
    </source>
</reference>
<feature type="transmembrane region" description="Helical" evidence="12">
    <location>
        <begin position="37"/>
        <end position="59"/>
    </location>
</feature>
<evidence type="ECO:0000313" key="24">
    <source>
        <dbReference type="Proteomes" id="UP000516181"/>
    </source>
</evidence>
<evidence type="ECO:0000256" key="12">
    <source>
        <dbReference type="HAMAP-Rule" id="MF_01869"/>
    </source>
</evidence>
<dbReference type="EMBL" id="BQTA01000003">
    <property type="protein sequence ID" value="GKJ88993.1"/>
    <property type="molecule type" value="Genomic_DNA"/>
</dbReference>
<dbReference type="KEGG" id="kvd:KR75_06770"/>
<dbReference type="InterPro" id="IPR000390">
    <property type="entry name" value="Small_drug/metabolite_transptr"/>
</dbReference>
<sequence>MSVWICLVFASLLSCAGQLCQKQATRPSRRGRRSRHILFWLGMALLCLGCGMLLWLSVLQSIPVSIAYPMLSLNFVWVTLAGWGIWHEPVARRHWLGVGLIVVGIVILGTSV</sequence>
<accession>A0A0J4VNJ3</accession>
<dbReference type="GeneID" id="93270844"/>
<keyword evidence="7 12" id="KW-0812">Transmembrane</keyword>
<dbReference type="GO" id="GO:0009103">
    <property type="term" value="P:lipopolysaccharide biosynthetic process"/>
    <property type="evidence" value="ECO:0007669"/>
    <property type="project" value="UniProtKB-UniRule"/>
</dbReference>
<dbReference type="OMA" id="TCAGQLC"/>